<evidence type="ECO:0000259" key="14">
    <source>
        <dbReference type="Pfam" id="PF17039"/>
    </source>
</evidence>
<sequence length="813" mass="97734">MVGTQREPLVLPTNNLHVVQTTLPIEHQIYPKKNLMNLKQCKPKRILIILSIICAISIVAWLYVDHTLPEFNQYRLVKSYDGSTTKNETNKLRFILLWNDFFGDTRWSLPDDLNDPAFFRQGMKCPISDCVLTNQRDIMPHIDMYDAILFHTAQPFPLVNSIPKRRSGKQLYVFALMEPPGETKHILSDENNFYNLTMTYRMDSDILWTYNFFIDKETGLRMTPSEYPQWRAVPDNYNDTTVWELWPLKTKMAAWFVSHCETLSRREKLTEALQKYMEVDVFGKCGPKSCQKGSADCDKMLDENYKFYFSFENSLCTDYITEKLYNILRRNIIPIVYGGANYERFLPPHSYINVEDYETPQDLVNYLMYLSDRPEEYMRYFWWRQYYDLKFYSPFCDLCKRLHQPNYFQKIQTYQNIEKWCRRTLVVMSRTERATLVLHKNEYDPKNSRIIFRKQCNMKNILLTLSLIGIISFIIWSYIEYAVPELNQYNLVKSYDRPFTENETNRTRFILLWNAFYENKRWWLPNDFNDPSFFRKNINCPVFNCVVTNQRDTLAHIDMYDAILFHTARPLTVNETIPKYRSWRQLYVFALMESPCETKHNLNDESNFYNLTMTYRMDSDILWPYNWFSDKETGMRIIPAEYPRWRSVPKRYNDTTIWNLWPHKTKMAAWFVSHCETLSRREKLTEVLQKYMEVDVFGKCGPKTCQAGSTECDRILDENYKFYFSFENSLCTDYITEKVYNIMRRNIIPIVYGGANYERFLPPHSYINVEDYETPEDLVNYLKYLAKSPEDYMSYFWWRQYYELKSHSPFCDL</sequence>
<evidence type="ECO:0000256" key="9">
    <source>
        <dbReference type="ARBA" id="ARBA00023034"/>
    </source>
</evidence>
<dbReference type="UniPathway" id="UPA00378"/>
<dbReference type="Proteomes" id="UP000037069">
    <property type="component" value="Unassembled WGS sequence"/>
</dbReference>
<dbReference type="InterPro" id="IPR031481">
    <property type="entry name" value="Glyco_tran_10_N"/>
</dbReference>
<keyword evidence="4 12" id="KW-0328">Glycosyltransferase</keyword>
<proteinExistence type="inferred from homology"/>
<evidence type="ECO:0000256" key="1">
    <source>
        <dbReference type="ARBA" id="ARBA00004447"/>
    </source>
</evidence>
<dbReference type="Pfam" id="PF00852">
    <property type="entry name" value="Glyco_transf_10"/>
    <property type="match status" value="2"/>
</dbReference>
<evidence type="ECO:0000256" key="8">
    <source>
        <dbReference type="ARBA" id="ARBA00022989"/>
    </source>
</evidence>
<evidence type="ECO:0000259" key="13">
    <source>
        <dbReference type="Pfam" id="PF00852"/>
    </source>
</evidence>
<dbReference type="GO" id="GO:0008417">
    <property type="term" value="F:fucosyltransferase activity"/>
    <property type="evidence" value="ECO:0007669"/>
    <property type="project" value="InterPro"/>
</dbReference>
<keyword evidence="6 12" id="KW-0812">Transmembrane</keyword>
<keyword evidence="9 12" id="KW-0333">Golgi apparatus</keyword>
<evidence type="ECO:0000256" key="4">
    <source>
        <dbReference type="ARBA" id="ARBA00022676"/>
    </source>
</evidence>
<dbReference type="InterPro" id="IPR001503">
    <property type="entry name" value="Glyco_trans_10"/>
</dbReference>
<keyword evidence="5 12" id="KW-0808">Transferase</keyword>
<dbReference type="EC" id="2.4.1.-" evidence="12"/>
<evidence type="ECO:0000256" key="3">
    <source>
        <dbReference type="ARBA" id="ARBA00008919"/>
    </source>
</evidence>
<feature type="transmembrane region" description="Helical" evidence="12">
    <location>
        <begin position="46"/>
        <end position="64"/>
    </location>
</feature>
<dbReference type="AlphaFoldDB" id="A0A0L0BUA1"/>
<comment type="caution">
    <text evidence="15">The sequence shown here is derived from an EMBL/GenBank/DDBJ whole genome shotgun (WGS) entry which is preliminary data.</text>
</comment>
<dbReference type="SUPFAM" id="SSF53756">
    <property type="entry name" value="UDP-Glycosyltransferase/glycogen phosphorylase"/>
    <property type="match status" value="2"/>
</dbReference>
<keyword evidence="16" id="KW-1185">Reference proteome</keyword>
<evidence type="ECO:0000256" key="5">
    <source>
        <dbReference type="ARBA" id="ARBA00022679"/>
    </source>
</evidence>
<name>A0A0L0BUA1_LUCCU</name>
<accession>A0A0L0BUA1</accession>
<dbReference type="STRING" id="7375.A0A0L0BUA1"/>
<protein>
    <recommendedName>
        <fullName evidence="12">Fucosyltransferase</fullName>
        <ecNumber evidence="12">2.4.1.-</ecNumber>
    </recommendedName>
</protein>
<dbReference type="EMBL" id="JRES01001325">
    <property type="protein sequence ID" value="KNC23622.1"/>
    <property type="molecule type" value="Genomic_DNA"/>
</dbReference>
<dbReference type="Pfam" id="PF17039">
    <property type="entry name" value="Glyco_tran_10_N"/>
    <property type="match status" value="2"/>
</dbReference>
<evidence type="ECO:0000256" key="2">
    <source>
        <dbReference type="ARBA" id="ARBA00004922"/>
    </source>
</evidence>
<evidence type="ECO:0000256" key="6">
    <source>
        <dbReference type="ARBA" id="ARBA00022692"/>
    </source>
</evidence>
<dbReference type="OrthoDB" id="427096at2759"/>
<feature type="domain" description="Fucosyltransferase C-terminal" evidence="13">
    <location>
        <begin position="246"/>
        <end position="420"/>
    </location>
</feature>
<feature type="domain" description="Fucosyltransferase N-terminal" evidence="14">
    <location>
        <begin position="506"/>
        <end position="626"/>
    </location>
</feature>
<dbReference type="OMA" id="MIERDYR"/>
<comment type="pathway">
    <text evidence="2">Protein modification; protein glycosylation.</text>
</comment>
<keyword evidence="8 12" id="KW-1133">Transmembrane helix</keyword>
<organism evidence="15 16">
    <name type="scientific">Lucilia cuprina</name>
    <name type="common">Green bottle fly</name>
    <name type="synonym">Australian sheep blowfly</name>
    <dbReference type="NCBI Taxonomy" id="7375"/>
    <lineage>
        <taxon>Eukaryota</taxon>
        <taxon>Metazoa</taxon>
        <taxon>Ecdysozoa</taxon>
        <taxon>Arthropoda</taxon>
        <taxon>Hexapoda</taxon>
        <taxon>Insecta</taxon>
        <taxon>Pterygota</taxon>
        <taxon>Neoptera</taxon>
        <taxon>Endopterygota</taxon>
        <taxon>Diptera</taxon>
        <taxon>Brachycera</taxon>
        <taxon>Muscomorpha</taxon>
        <taxon>Oestroidea</taxon>
        <taxon>Calliphoridae</taxon>
        <taxon>Luciliinae</taxon>
        <taxon>Lucilia</taxon>
    </lineage>
</organism>
<evidence type="ECO:0000313" key="16">
    <source>
        <dbReference type="Proteomes" id="UP000037069"/>
    </source>
</evidence>
<evidence type="ECO:0000256" key="11">
    <source>
        <dbReference type="ARBA" id="ARBA00023180"/>
    </source>
</evidence>
<dbReference type="Gene3D" id="3.40.50.11660">
    <property type="entry name" value="Glycosyl transferase family 10, C-terminal domain"/>
    <property type="match status" value="2"/>
</dbReference>
<dbReference type="FunFam" id="3.40.50.11660:FF:000006">
    <property type="entry name" value="Alpha-(1,3)-fucosyltransferase C"/>
    <property type="match status" value="2"/>
</dbReference>
<dbReference type="InterPro" id="IPR055270">
    <property type="entry name" value="Glyco_tran_10_C"/>
</dbReference>
<dbReference type="InterPro" id="IPR038577">
    <property type="entry name" value="GT10-like_C_sf"/>
</dbReference>
<comment type="similarity">
    <text evidence="3 12">Belongs to the glycosyltransferase 10 family.</text>
</comment>
<gene>
    <name evidence="15" type="ORF">FF38_00974</name>
</gene>
<dbReference type="PANTHER" id="PTHR48438:SF1">
    <property type="entry name" value="ALPHA-(1,3)-FUCOSYLTRANSFERASE C-RELATED"/>
    <property type="match status" value="1"/>
</dbReference>
<evidence type="ECO:0000313" key="15">
    <source>
        <dbReference type="EMBL" id="KNC23622.1"/>
    </source>
</evidence>
<feature type="domain" description="Fucosyltransferase C-terminal" evidence="13">
    <location>
        <begin position="661"/>
        <end position="807"/>
    </location>
</feature>
<evidence type="ECO:0000256" key="12">
    <source>
        <dbReference type="RuleBase" id="RU003832"/>
    </source>
</evidence>
<reference evidence="15 16" key="1">
    <citation type="journal article" date="2015" name="Nat. Commun.">
        <title>Lucilia cuprina genome unlocks parasitic fly biology to underpin future interventions.</title>
        <authorList>
            <person name="Anstead C.A."/>
            <person name="Korhonen P.K."/>
            <person name="Young N.D."/>
            <person name="Hall R.S."/>
            <person name="Jex A.R."/>
            <person name="Murali S.C."/>
            <person name="Hughes D.S."/>
            <person name="Lee S.F."/>
            <person name="Perry T."/>
            <person name="Stroehlein A.J."/>
            <person name="Ansell B.R."/>
            <person name="Breugelmans B."/>
            <person name="Hofmann A."/>
            <person name="Qu J."/>
            <person name="Dugan S."/>
            <person name="Lee S.L."/>
            <person name="Chao H."/>
            <person name="Dinh H."/>
            <person name="Han Y."/>
            <person name="Doddapaneni H.V."/>
            <person name="Worley K.C."/>
            <person name="Muzny D.M."/>
            <person name="Ioannidis P."/>
            <person name="Waterhouse R.M."/>
            <person name="Zdobnov E.M."/>
            <person name="James P.J."/>
            <person name="Bagnall N.H."/>
            <person name="Kotze A.C."/>
            <person name="Gibbs R.A."/>
            <person name="Richards S."/>
            <person name="Batterham P."/>
            <person name="Gasser R.B."/>
        </authorList>
    </citation>
    <scope>NUCLEOTIDE SEQUENCE [LARGE SCALE GENOMIC DNA]</scope>
    <source>
        <strain evidence="15 16">LS</strain>
        <tissue evidence="15">Full body</tissue>
    </source>
</reference>
<comment type="subcellular location">
    <subcellularLocation>
        <location evidence="1 12">Golgi apparatus</location>
        <location evidence="1 12">Golgi stack membrane</location>
        <topology evidence="1 12">Single-pass type II membrane protein</topology>
    </subcellularLocation>
</comment>
<dbReference type="PANTHER" id="PTHR48438">
    <property type="entry name" value="ALPHA-(1,3)-FUCOSYLTRANSFERASE C-RELATED"/>
    <property type="match status" value="1"/>
</dbReference>
<keyword evidence="7" id="KW-0735">Signal-anchor</keyword>
<dbReference type="GO" id="GO:0032580">
    <property type="term" value="C:Golgi cisterna membrane"/>
    <property type="evidence" value="ECO:0007669"/>
    <property type="project" value="UniProtKB-SubCell"/>
</dbReference>
<evidence type="ECO:0000256" key="10">
    <source>
        <dbReference type="ARBA" id="ARBA00023136"/>
    </source>
</evidence>
<feature type="domain" description="Fucosyltransferase N-terminal" evidence="14">
    <location>
        <begin position="91"/>
        <end position="210"/>
    </location>
</feature>
<evidence type="ECO:0000256" key="7">
    <source>
        <dbReference type="ARBA" id="ARBA00022968"/>
    </source>
</evidence>
<keyword evidence="11" id="KW-0325">Glycoprotein</keyword>
<keyword evidence="10 12" id="KW-0472">Membrane</keyword>